<organism evidence="1 2">
    <name type="scientific">Araneus ventricosus</name>
    <name type="common">Orbweaver spider</name>
    <name type="synonym">Epeira ventricosa</name>
    <dbReference type="NCBI Taxonomy" id="182803"/>
    <lineage>
        <taxon>Eukaryota</taxon>
        <taxon>Metazoa</taxon>
        <taxon>Ecdysozoa</taxon>
        <taxon>Arthropoda</taxon>
        <taxon>Chelicerata</taxon>
        <taxon>Arachnida</taxon>
        <taxon>Araneae</taxon>
        <taxon>Araneomorphae</taxon>
        <taxon>Entelegynae</taxon>
        <taxon>Araneoidea</taxon>
        <taxon>Araneidae</taxon>
        <taxon>Araneus</taxon>
    </lineage>
</organism>
<dbReference type="EMBL" id="BGPR01000959">
    <property type="protein sequence ID" value="GBM41349.1"/>
    <property type="molecule type" value="Genomic_DNA"/>
</dbReference>
<protein>
    <submittedName>
        <fullName evidence="1">Uncharacterized protein</fullName>
    </submittedName>
</protein>
<gene>
    <name evidence="1" type="ORF">AVEN_241500_1</name>
</gene>
<evidence type="ECO:0000313" key="1">
    <source>
        <dbReference type="EMBL" id="GBM41349.1"/>
    </source>
</evidence>
<name>A0A4Y2FLU5_ARAVE</name>
<sequence>MQLKLYSRGTSWSPKAAGIQYIDKRNLSCYRSDILERNNYYRSHSLVGKLSGILVRLEITETGIMPKISSKQLHWSRECIQFATGPATSRDSFSILQTTADVEK</sequence>
<dbReference type="Proteomes" id="UP000499080">
    <property type="component" value="Unassembled WGS sequence"/>
</dbReference>
<evidence type="ECO:0000313" key="2">
    <source>
        <dbReference type="Proteomes" id="UP000499080"/>
    </source>
</evidence>
<comment type="caution">
    <text evidence="1">The sequence shown here is derived from an EMBL/GenBank/DDBJ whole genome shotgun (WGS) entry which is preliminary data.</text>
</comment>
<proteinExistence type="predicted"/>
<reference evidence="1 2" key="1">
    <citation type="journal article" date="2019" name="Sci. Rep.">
        <title>Orb-weaving spider Araneus ventricosus genome elucidates the spidroin gene catalogue.</title>
        <authorList>
            <person name="Kono N."/>
            <person name="Nakamura H."/>
            <person name="Ohtoshi R."/>
            <person name="Moran D.A.P."/>
            <person name="Shinohara A."/>
            <person name="Yoshida Y."/>
            <person name="Fujiwara M."/>
            <person name="Mori M."/>
            <person name="Tomita M."/>
            <person name="Arakawa K."/>
        </authorList>
    </citation>
    <scope>NUCLEOTIDE SEQUENCE [LARGE SCALE GENOMIC DNA]</scope>
</reference>
<keyword evidence="2" id="KW-1185">Reference proteome</keyword>
<dbReference type="AlphaFoldDB" id="A0A4Y2FLU5"/>
<accession>A0A4Y2FLU5</accession>